<sequence length="164" mass="17367">MFPEQAQTPLEKMSTPKVKNQLKDTTHSACTHGAVGLPVTVAPLDGQTHLLVGSGVVGTPSGREGVGPCASSHKYQTLGMAGGRAKLLEEESSPPAYFFRGATLGLWFPVGRRPLCSCGGWWGRGWPGTVGHSSHGCSYVRASPVLLESRTLLSLRINRMPSGI</sequence>
<proteinExistence type="predicted"/>
<keyword evidence="2" id="KW-1185">Reference proteome</keyword>
<name>A0A9X9LBW6_GULGU</name>
<protein>
    <submittedName>
        <fullName evidence="1">Uncharacterized protein</fullName>
    </submittedName>
</protein>
<dbReference type="AlphaFoldDB" id="A0A9X9LBW6"/>
<dbReference type="EMBL" id="CYRY02000112">
    <property type="protein sequence ID" value="VCW48710.1"/>
    <property type="molecule type" value="Genomic_DNA"/>
</dbReference>
<evidence type="ECO:0000313" key="2">
    <source>
        <dbReference type="Proteomes" id="UP000269945"/>
    </source>
</evidence>
<dbReference type="Proteomes" id="UP000269945">
    <property type="component" value="Unassembled WGS sequence"/>
</dbReference>
<evidence type="ECO:0000313" key="1">
    <source>
        <dbReference type="EMBL" id="VCW48710.1"/>
    </source>
</evidence>
<reference evidence="1 2" key="1">
    <citation type="submission" date="2018-10" db="EMBL/GenBank/DDBJ databases">
        <authorList>
            <person name="Ekblom R."/>
            <person name="Jareborg N."/>
        </authorList>
    </citation>
    <scope>NUCLEOTIDE SEQUENCE [LARGE SCALE GENOMIC DNA]</scope>
    <source>
        <tissue evidence="1">Muscle</tissue>
    </source>
</reference>
<comment type="caution">
    <text evidence="1">The sequence shown here is derived from an EMBL/GenBank/DDBJ whole genome shotgun (WGS) entry which is preliminary data.</text>
</comment>
<organism evidence="1 2">
    <name type="scientific">Gulo gulo</name>
    <name type="common">Wolverine</name>
    <name type="synonym">Gluton</name>
    <dbReference type="NCBI Taxonomy" id="48420"/>
    <lineage>
        <taxon>Eukaryota</taxon>
        <taxon>Metazoa</taxon>
        <taxon>Chordata</taxon>
        <taxon>Craniata</taxon>
        <taxon>Vertebrata</taxon>
        <taxon>Euteleostomi</taxon>
        <taxon>Mammalia</taxon>
        <taxon>Eutheria</taxon>
        <taxon>Laurasiatheria</taxon>
        <taxon>Carnivora</taxon>
        <taxon>Caniformia</taxon>
        <taxon>Musteloidea</taxon>
        <taxon>Mustelidae</taxon>
        <taxon>Guloninae</taxon>
        <taxon>Gulo</taxon>
    </lineage>
</organism>
<accession>A0A9X9LBW6</accession>
<dbReference type="Gene3D" id="3.40.30.10">
    <property type="entry name" value="Glutaredoxin"/>
    <property type="match status" value="1"/>
</dbReference>
<gene>
    <name evidence="1" type="ORF">BN2614_LOCUS1</name>
</gene>